<organism evidence="2">
    <name type="scientific">marine metagenome</name>
    <dbReference type="NCBI Taxonomy" id="408172"/>
    <lineage>
        <taxon>unclassified sequences</taxon>
        <taxon>metagenomes</taxon>
        <taxon>ecological metagenomes</taxon>
    </lineage>
</organism>
<evidence type="ECO:0000313" key="2">
    <source>
        <dbReference type="EMBL" id="SUZ49307.1"/>
    </source>
</evidence>
<dbReference type="InterPro" id="IPR017518">
    <property type="entry name" value="CHP03084"/>
</dbReference>
<dbReference type="GO" id="GO:0046872">
    <property type="term" value="F:metal ion binding"/>
    <property type="evidence" value="ECO:0007669"/>
    <property type="project" value="InterPro"/>
</dbReference>
<dbReference type="Pfam" id="PF11716">
    <property type="entry name" value="MDMPI_N"/>
    <property type="match status" value="1"/>
</dbReference>
<dbReference type="InterPro" id="IPR034660">
    <property type="entry name" value="DinB/YfiT-like"/>
</dbReference>
<dbReference type="NCBIfam" id="TIGR03084">
    <property type="entry name" value="TIGR03084 family metal-binding protein"/>
    <property type="match status" value="1"/>
</dbReference>
<name>A0A381N465_9ZZZZ</name>
<reference evidence="2" key="1">
    <citation type="submission" date="2018-05" db="EMBL/GenBank/DDBJ databases">
        <authorList>
            <person name="Lanie J.A."/>
            <person name="Ng W.-L."/>
            <person name="Kazmierczak K.M."/>
            <person name="Andrzejewski T.M."/>
            <person name="Davidsen T.M."/>
            <person name="Wayne K.J."/>
            <person name="Tettelin H."/>
            <person name="Glass J.I."/>
            <person name="Rusch D."/>
            <person name="Podicherti R."/>
            <person name="Tsui H.-C.T."/>
            <person name="Winkler M.E."/>
        </authorList>
    </citation>
    <scope>NUCLEOTIDE SEQUENCE</scope>
</reference>
<dbReference type="Gene3D" id="1.20.120.450">
    <property type="entry name" value="dinb family like domain"/>
    <property type="match status" value="1"/>
</dbReference>
<dbReference type="AlphaFoldDB" id="A0A381N465"/>
<protein>
    <recommendedName>
        <fullName evidence="1">Mycothiol-dependent maleylpyruvate isomerase metal-binding domain-containing protein</fullName>
    </recommendedName>
</protein>
<dbReference type="InterPro" id="IPR017517">
    <property type="entry name" value="Maleyloyr_isom"/>
</dbReference>
<sequence length="260" mass="28836">MRAICDDLDAETDALREVIDGLTEDEWRLPTPADGWDSHETIIHLGMADVAASLAVLDPTEFEKTKTRMLQGEGDLHSFGGLDVRSLTGTELWKWFTGERNRMNGAFRALGPKDRIPWFGPDMSALSFATARLMETWSHSHDIADTFGAEYPQSERLRHVAHIGVTTRGWSYANRGLEPPQGPVRVELTSPGGEIWTWGPDDCEDAIIADSYQFCLVVTQRRRPQEADLEIQGDLAAEWMEIAQAFAGPPTDAPEGRVGG</sequence>
<evidence type="ECO:0000259" key="1">
    <source>
        <dbReference type="Pfam" id="PF11716"/>
    </source>
</evidence>
<dbReference type="NCBIfam" id="TIGR03083">
    <property type="entry name" value="maleylpyruvate isomerase family mycothiol-dependent enzyme"/>
    <property type="match status" value="1"/>
</dbReference>
<gene>
    <name evidence="2" type="ORF">METZ01_LOCUS2161</name>
</gene>
<proteinExistence type="predicted"/>
<dbReference type="EMBL" id="UINC01000111">
    <property type="protein sequence ID" value="SUZ49307.1"/>
    <property type="molecule type" value="Genomic_DNA"/>
</dbReference>
<accession>A0A381N465</accession>
<dbReference type="SUPFAM" id="SSF109854">
    <property type="entry name" value="DinB/YfiT-like putative metalloenzymes"/>
    <property type="match status" value="1"/>
</dbReference>
<feature type="domain" description="Mycothiol-dependent maleylpyruvate isomerase metal-binding" evidence="1">
    <location>
        <begin position="8"/>
        <end position="144"/>
    </location>
</feature>
<dbReference type="InterPro" id="IPR024344">
    <property type="entry name" value="MDMPI_metal-binding"/>
</dbReference>